<evidence type="ECO:0000313" key="2">
    <source>
        <dbReference type="EMBL" id="MFD2233865.1"/>
    </source>
</evidence>
<dbReference type="Proteomes" id="UP001597296">
    <property type="component" value="Unassembled WGS sequence"/>
</dbReference>
<accession>A0ABW5C9H9</accession>
<name>A0ABW5C9H9_9PROT</name>
<proteinExistence type="predicted"/>
<reference evidence="3" key="1">
    <citation type="journal article" date="2019" name="Int. J. Syst. Evol. Microbiol.">
        <title>The Global Catalogue of Microorganisms (GCM) 10K type strain sequencing project: providing services to taxonomists for standard genome sequencing and annotation.</title>
        <authorList>
            <consortium name="The Broad Institute Genomics Platform"/>
            <consortium name="The Broad Institute Genome Sequencing Center for Infectious Disease"/>
            <person name="Wu L."/>
            <person name="Ma J."/>
        </authorList>
    </citation>
    <scope>NUCLEOTIDE SEQUENCE [LARGE SCALE GENOMIC DNA]</scope>
    <source>
        <strain evidence="3">KCTC 15012</strain>
    </source>
</reference>
<feature type="transmembrane region" description="Helical" evidence="1">
    <location>
        <begin position="175"/>
        <end position="195"/>
    </location>
</feature>
<protein>
    <recommendedName>
        <fullName evidence="4">Two-component sensor histidine kinase</fullName>
    </recommendedName>
</protein>
<organism evidence="2 3">
    <name type="scientific">Phaeospirillum tilakii</name>
    <dbReference type="NCBI Taxonomy" id="741673"/>
    <lineage>
        <taxon>Bacteria</taxon>
        <taxon>Pseudomonadati</taxon>
        <taxon>Pseudomonadota</taxon>
        <taxon>Alphaproteobacteria</taxon>
        <taxon>Rhodospirillales</taxon>
        <taxon>Rhodospirillaceae</taxon>
        <taxon>Phaeospirillum</taxon>
    </lineage>
</organism>
<keyword evidence="1" id="KW-0472">Membrane</keyword>
<feature type="non-terminal residue" evidence="2">
    <location>
        <position position="214"/>
    </location>
</feature>
<comment type="caution">
    <text evidence="2">The sequence shown here is derived from an EMBL/GenBank/DDBJ whole genome shotgun (WGS) entry which is preliminary data.</text>
</comment>
<evidence type="ECO:0008006" key="4">
    <source>
        <dbReference type="Google" id="ProtNLM"/>
    </source>
</evidence>
<evidence type="ECO:0000313" key="3">
    <source>
        <dbReference type="Proteomes" id="UP001597296"/>
    </source>
</evidence>
<dbReference type="RefSeq" id="WP_377315765.1">
    <property type="nucleotide sequence ID" value="NZ_JBHUIY010000014.1"/>
</dbReference>
<evidence type="ECO:0000256" key="1">
    <source>
        <dbReference type="SAM" id="Phobius"/>
    </source>
</evidence>
<dbReference type="EMBL" id="JBHUIY010000014">
    <property type="protein sequence ID" value="MFD2233865.1"/>
    <property type="molecule type" value="Genomic_DNA"/>
</dbReference>
<keyword evidence="3" id="KW-1185">Reference proteome</keyword>
<keyword evidence="1" id="KW-0812">Transmembrane</keyword>
<feature type="transmembrane region" description="Helical" evidence="1">
    <location>
        <begin position="17"/>
        <end position="36"/>
    </location>
</feature>
<keyword evidence="1" id="KW-1133">Transmembrane helix</keyword>
<gene>
    <name evidence="2" type="ORF">ACFSNB_08610</name>
</gene>
<sequence length="214" mass="22534">MRPDDPAAPPWRLIRPLWAGLVALAAAAALLLTWVADEASHARLDQLRAARALTLAHSLKEPLEAAISLGLPLDQLPRAQDLLEREQARSGTLSIELFDPQGRVVFGTDRSFLGDLVAQRWLGLAAAAGTRPWQAEEDGSGVVGLPLLNGFGVPVGQLAVRYGTAAAAPLLPPPLLAVAILLLAGAALLLGLTLARAHRPLGRRLARARRALAG</sequence>